<proteinExistence type="inferred from homology"/>
<feature type="binding site" evidence="5">
    <location>
        <position position="223"/>
    </location>
    <ligand>
        <name>Mg(2+)</name>
        <dbReference type="ChEBI" id="CHEBI:18420"/>
        <label>1</label>
        <note>catalytic</note>
    </ligand>
</feature>
<keyword evidence="2 5" id="KW-0479">Metal-binding</keyword>
<evidence type="ECO:0000256" key="2">
    <source>
        <dbReference type="ARBA" id="ARBA00022723"/>
    </source>
</evidence>
<feature type="binding site" evidence="5">
    <location>
        <position position="71"/>
    </location>
    <ligand>
        <name>Mg(2+)</name>
        <dbReference type="ChEBI" id="CHEBI:18420"/>
        <label>1</label>
        <note>catalytic</note>
    </ligand>
</feature>
<comment type="cofactor">
    <cofactor evidence="5">
        <name>Mg(2+)</name>
        <dbReference type="ChEBI" id="CHEBI:18420"/>
    </cofactor>
</comment>
<comment type="similarity">
    <text evidence="1">Belongs to the inositol monophosphatase superfamily.</text>
</comment>
<keyword evidence="3" id="KW-0378">Hydrolase</keyword>
<dbReference type="CDD" id="cd01517">
    <property type="entry name" value="PAP_phosphatase"/>
    <property type="match status" value="1"/>
</dbReference>
<dbReference type="GO" id="GO:0006020">
    <property type="term" value="P:inositol metabolic process"/>
    <property type="evidence" value="ECO:0007669"/>
    <property type="project" value="TreeGrafter"/>
</dbReference>
<keyword evidence="4 5" id="KW-0460">Magnesium</keyword>
<dbReference type="EMBL" id="FMTM01000003">
    <property type="protein sequence ID" value="SCW58121.1"/>
    <property type="molecule type" value="Genomic_DNA"/>
</dbReference>
<dbReference type="GO" id="GO:0008934">
    <property type="term" value="F:inositol monophosphate 1-phosphatase activity"/>
    <property type="evidence" value="ECO:0007669"/>
    <property type="project" value="TreeGrafter"/>
</dbReference>
<evidence type="ECO:0000256" key="3">
    <source>
        <dbReference type="ARBA" id="ARBA00022801"/>
    </source>
</evidence>
<dbReference type="Gene3D" id="3.40.190.80">
    <property type="match status" value="1"/>
</dbReference>
<name>A0A1G4RN94_9HYPH</name>
<dbReference type="RefSeq" id="WP_092585497.1">
    <property type="nucleotide sequence ID" value="NZ_FMTM01000003.1"/>
</dbReference>
<sequence>MTSTIDVTTLCDLLRRAAKAEILPRFRRLGSGDVRVKTEATDLVTEADEQAERMMKVEAAKRWPDAVFVGEESVAADPALLGKLQGADLAIVVDPVDGTFNFASGIPAFGVMASVVSKGETVAGVIYDPMGDDWVMAEKGGGAWLRRPEGEAERLSVAAPVALEQMVGMASTGYLPKEKRPEILANLAKVRFLVNYRCAAHEYRTFAAGHVHYLMYNKLMPWDHLAGTLICQEAGAHAARFDGSAYLPHHVDGGLLIAPDRASWELLRREVFTV</sequence>
<dbReference type="InterPro" id="IPR020583">
    <property type="entry name" value="Inositol_monoP_metal-BS"/>
</dbReference>
<reference evidence="6 7" key="1">
    <citation type="submission" date="2016-10" db="EMBL/GenBank/DDBJ databases">
        <authorList>
            <person name="de Groot N.N."/>
        </authorList>
    </citation>
    <scope>NUCLEOTIDE SEQUENCE [LARGE SCALE GENOMIC DNA]</scope>
    <source>
        <strain evidence="6 7">CGMCC 1.3401</strain>
    </source>
</reference>
<dbReference type="GO" id="GO:0007165">
    <property type="term" value="P:signal transduction"/>
    <property type="evidence" value="ECO:0007669"/>
    <property type="project" value="TreeGrafter"/>
</dbReference>
<organism evidence="6 7">
    <name type="scientific">Rhizobium mongolense subsp. loessense</name>
    <dbReference type="NCBI Taxonomy" id="158890"/>
    <lineage>
        <taxon>Bacteria</taxon>
        <taxon>Pseudomonadati</taxon>
        <taxon>Pseudomonadota</taxon>
        <taxon>Alphaproteobacteria</taxon>
        <taxon>Hyphomicrobiales</taxon>
        <taxon>Rhizobiaceae</taxon>
        <taxon>Rhizobium/Agrobacterium group</taxon>
        <taxon>Rhizobium</taxon>
    </lineage>
</organism>
<dbReference type="Proteomes" id="UP000199542">
    <property type="component" value="Unassembled WGS sequence"/>
</dbReference>
<evidence type="ECO:0000256" key="1">
    <source>
        <dbReference type="ARBA" id="ARBA00009759"/>
    </source>
</evidence>
<dbReference type="AlphaFoldDB" id="A0A1G4RN94"/>
<evidence type="ECO:0000313" key="6">
    <source>
        <dbReference type="EMBL" id="SCW58121.1"/>
    </source>
</evidence>
<dbReference type="SUPFAM" id="SSF56655">
    <property type="entry name" value="Carbohydrate phosphatase"/>
    <property type="match status" value="1"/>
</dbReference>
<dbReference type="InterPro" id="IPR000760">
    <property type="entry name" value="Inositol_monophosphatase-like"/>
</dbReference>
<dbReference type="Pfam" id="PF00459">
    <property type="entry name" value="Inositol_P"/>
    <property type="match status" value="1"/>
</dbReference>
<gene>
    <name evidence="6" type="ORF">SAMN02927900_02898</name>
</gene>
<dbReference type="Gene3D" id="3.30.540.10">
    <property type="entry name" value="Fructose-1,6-Bisphosphatase, subunit A, domain 1"/>
    <property type="match status" value="1"/>
</dbReference>
<feature type="binding site" evidence="5">
    <location>
        <position position="97"/>
    </location>
    <ligand>
        <name>Mg(2+)</name>
        <dbReference type="ChEBI" id="CHEBI:18420"/>
        <label>1</label>
        <note>catalytic</note>
    </ligand>
</feature>
<feature type="binding site" evidence="5">
    <location>
        <position position="94"/>
    </location>
    <ligand>
        <name>Mg(2+)</name>
        <dbReference type="ChEBI" id="CHEBI:18420"/>
        <label>1</label>
        <note>catalytic</note>
    </ligand>
</feature>
<dbReference type="GO" id="GO:0046872">
    <property type="term" value="F:metal ion binding"/>
    <property type="evidence" value="ECO:0007669"/>
    <property type="project" value="UniProtKB-KW"/>
</dbReference>
<evidence type="ECO:0000256" key="4">
    <source>
        <dbReference type="ARBA" id="ARBA00022842"/>
    </source>
</evidence>
<dbReference type="PANTHER" id="PTHR20854:SF4">
    <property type="entry name" value="INOSITOL-1-MONOPHOSPHATASE-RELATED"/>
    <property type="match status" value="1"/>
</dbReference>
<dbReference type="PROSITE" id="PS00629">
    <property type="entry name" value="IMP_1"/>
    <property type="match status" value="1"/>
</dbReference>
<evidence type="ECO:0000256" key="5">
    <source>
        <dbReference type="PIRSR" id="PIRSR600760-2"/>
    </source>
</evidence>
<dbReference type="PANTHER" id="PTHR20854">
    <property type="entry name" value="INOSITOL MONOPHOSPHATASE"/>
    <property type="match status" value="1"/>
</dbReference>
<accession>A0A1G4RN94</accession>
<evidence type="ECO:0000313" key="7">
    <source>
        <dbReference type="Proteomes" id="UP000199542"/>
    </source>
</evidence>
<dbReference type="PRINTS" id="PR00377">
    <property type="entry name" value="IMPHPHTASES"/>
</dbReference>
<protein>
    <submittedName>
        <fullName evidence="6">Fructose-1,6-bisphosphatase</fullName>
    </submittedName>
</protein>